<evidence type="ECO:0000256" key="5">
    <source>
        <dbReference type="ARBA" id="ARBA00023172"/>
    </source>
</evidence>
<dbReference type="Proteomes" id="UP000198646">
    <property type="component" value="Unassembled WGS sequence"/>
</dbReference>
<evidence type="ECO:0000256" key="4">
    <source>
        <dbReference type="ARBA" id="ARBA00023125"/>
    </source>
</evidence>
<comment type="caution">
    <text evidence="8">The sequence shown here is derived from an EMBL/GenBank/DDBJ whole genome shotgun (WGS) entry which is preliminary data.</text>
</comment>
<sequence>MTISKEVLDELLSGVENADDLLGDQGLMKELKVRLMERMLGAELTEHLGYEPDTQPTNQQSNRRNGTSRKTLKGNDGALPIDVPRDREGSFEPELIKKGQTRIDGMDDKIIGLYAAGLSTRDIRAHLEEVYGLKVSADLVSRVTDAVLEEVSDWQNRALEPMYPIVFLDALRVKIRDAESRQVKNKAVYVALGVNAEGEREVLGLWIANNEGAKFWLSVMNNLRNRGVEDILIAVVDGLKGFPPLGTLLRNALPGSGCHQCRIP</sequence>
<gene>
    <name evidence="8" type="ORF">SAMN04488512_13912</name>
</gene>
<evidence type="ECO:0000256" key="2">
    <source>
        <dbReference type="ARBA" id="ARBA00010961"/>
    </source>
</evidence>
<keyword evidence="6" id="KW-0814">Transposable element</keyword>
<evidence type="ECO:0000256" key="6">
    <source>
        <dbReference type="RuleBase" id="RU365089"/>
    </source>
</evidence>
<name>A0ABY0SZX7_9RHOB</name>
<accession>A0ABY0SZX7</accession>
<dbReference type="EMBL" id="FNJD01000039">
    <property type="protein sequence ID" value="SDP76744.1"/>
    <property type="molecule type" value="Genomic_DNA"/>
</dbReference>
<feature type="region of interest" description="Disordered" evidence="7">
    <location>
        <begin position="47"/>
        <end position="84"/>
    </location>
</feature>
<evidence type="ECO:0000256" key="7">
    <source>
        <dbReference type="SAM" id="MobiDB-lite"/>
    </source>
</evidence>
<dbReference type="Pfam" id="PF00872">
    <property type="entry name" value="Transposase_mut"/>
    <property type="match status" value="1"/>
</dbReference>
<organism evidence="8 9">
    <name type="scientific">Sulfitobacter litoralis</name>
    <dbReference type="NCBI Taxonomy" id="335975"/>
    <lineage>
        <taxon>Bacteria</taxon>
        <taxon>Pseudomonadati</taxon>
        <taxon>Pseudomonadota</taxon>
        <taxon>Alphaproteobacteria</taxon>
        <taxon>Rhodobacterales</taxon>
        <taxon>Roseobacteraceae</taxon>
        <taxon>Sulfitobacter</taxon>
    </lineage>
</organism>
<evidence type="ECO:0000313" key="8">
    <source>
        <dbReference type="EMBL" id="SDP76744.1"/>
    </source>
</evidence>
<evidence type="ECO:0000256" key="1">
    <source>
        <dbReference type="ARBA" id="ARBA00002190"/>
    </source>
</evidence>
<comment type="similarity">
    <text evidence="2 6">Belongs to the transposase mutator family.</text>
</comment>
<dbReference type="NCBIfam" id="NF033543">
    <property type="entry name" value="transpos_IS256"/>
    <property type="match status" value="1"/>
</dbReference>
<comment type="function">
    <text evidence="1 6">Required for the transposition of the insertion element.</text>
</comment>
<proteinExistence type="inferred from homology"/>
<dbReference type="PANTHER" id="PTHR33217:SF5">
    <property type="entry name" value="MUTATOR FAMILY TRANSPOSASE"/>
    <property type="match status" value="1"/>
</dbReference>
<keyword evidence="9" id="KW-1185">Reference proteome</keyword>
<dbReference type="InterPro" id="IPR001207">
    <property type="entry name" value="Transposase_mutator"/>
</dbReference>
<evidence type="ECO:0000256" key="3">
    <source>
        <dbReference type="ARBA" id="ARBA00022578"/>
    </source>
</evidence>
<reference evidence="8 9" key="1">
    <citation type="submission" date="2016-10" db="EMBL/GenBank/DDBJ databases">
        <authorList>
            <person name="Varghese N."/>
            <person name="Submissions S."/>
        </authorList>
    </citation>
    <scope>NUCLEOTIDE SEQUENCE [LARGE SCALE GENOMIC DNA]</scope>
    <source>
        <strain evidence="8 9">DSM 17584</strain>
    </source>
</reference>
<keyword evidence="3 6" id="KW-0815">Transposition</keyword>
<keyword evidence="4 6" id="KW-0238">DNA-binding</keyword>
<feature type="compositionally biased region" description="Polar residues" evidence="7">
    <location>
        <begin position="54"/>
        <end position="65"/>
    </location>
</feature>
<dbReference type="PANTHER" id="PTHR33217">
    <property type="entry name" value="TRANSPOSASE FOR INSERTION SEQUENCE ELEMENT IS1081"/>
    <property type="match status" value="1"/>
</dbReference>
<protein>
    <recommendedName>
        <fullName evidence="6">Mutator family transposase</fullName>
    </recommendedName>
</protein>
<keyword evidence="5 6" id="KW-0233">DNA recombination</keyword>
<evidence type="ECO:0000313" key="9">
    <source>
        <dbReference type="Proteomes" id="UP000198646"/>
    </source>
</evidence>